<dbReference type="AlphaFoldDB" id="A0A6A3CY10"/>
<organism evidence="1 2">
    <name type="scientific">Hibiscus syriacus</name>
    <name type="common">Rose of Sharon</name>
    <dbReference type="NCBI Taxonomy" id="106335"/>
    <lineage>
        <taxon>Eukaryota</taxon>
        <taxon>Viridiplantae</taxon>
        <taxon>Streptophyta</taxon>
        <taxon>Embryophyta</taxon>
        <taxon>Tracheophyta</taxon>
        <taxon>Spermatophyta</taxon>
        <taxon>Magnoliopsida</taxon>
        <taxon>eudicotyledons</taxon>
        <taxon>Gunneridae</taxon>
        <taxon>Pentapetalae</taxon>
        <taxon>rosids</taxon>
        <taxon>malvids</taxon>
        <taxon>Malvales</taxon>
        <taxon>Malvaceae</taxon>
        <taxon>Malvoideae</taxon>
        <taxon>Hibiscus</taxon>
    </lineage>
</organism>
<dbReference type="EMBL" id="VEPZ02000167">
    <property type="protein sequence ID" value="KAE8732238.1"/>
    <property type="molecule type" value="Genomic_DNA"/>
</dbReference>
<evidence type="ECO:0000313" key="1">
    <source>
        <dbReference type="EMBL" id="KAE8732238.1"/>
    </source>
</evidence>
<gene>
    <name evidence="1" type="ORF">F3Y22_tig00002237pilonHSYRG00992</name>
</gene>
<accession>A0A6A3CY10</accession>
<evidence type="ECO:0000313" key="2">
    <source>
        <dbReference type="Proteomes" id="UP000436088"/>
    </source>
</evidence>
<name>A0A6A3CY10_HIBSY</name>
<protein>
    <submittedName>
        <fullName evidence="1">Uncharacterized protein</fullName>
    </submittedName>
</protein>
<dbReference type="Proteomes" id="UP000436088">
    <property type="component" value="Unassembled WGS sequence"/>
</dbReference>
<comment type="caution">
    <text evidence="1">The sequence shown here is derived from an EMBL/GenBank/DDBJ whole genome shotgun (WGS) entry which is preliminary data.</text>
</comment>
<keyword evidence="2" id="KW-1185">Reference proteome</keyword>
<sequence>MAAFISIDAFLAFVLGDFSLLFHLFPGCSLGEAIQGWGDNLYLQRKGKLGLLLMLLFHSRSMMNDTLYKVAKLQKVKRLMDQLIRASDQESKTTPKTRRYEVEDVTASVAGSQCTPANCPVNMREDIYISSNSLRLFLRTMRMSELVLLSNDNGLIQLSSPSASASSYVEFGDSQGEQLPVYDP</sequence>
<reference evidence="1" key="1">
    <citation type="submission" date="2019-09" db="EMBL/GenBank/DDBJ databases">
        <title>Draft genome information of white flower Hibiscus syriacus.</title>
        <authorList>
            <person name="Kim Y.-M."/>
        </authorList>
    </citation>
    <scope>NUCLEOTIDE SEQUENCE [LARGE SCALE GENOMIC DNA]</scope>
    <source>
        <strain evidence="1">YM2019G1</strain>
    </source>
</reference>
<proteinExistence type="predicted"/>